<dbReference type="PIRSF" id="PIRSF029347">
    <property type="entry name" value="RecF"/>
    <property type="match status" value="1"/>
</dbReference>
<keyword evidence="4" id="KW-1185">Reference proteome</keyword>
<dbReference type="InterPro" id="IPR003959">
    <property type="entry name" value="ATPase_AAA_core"/>
</dbReference>
<feature type="region of interest" description="Disordered" evidence="1">
    <location>
        <begin position="143"/>
        <end position="166"/>
    </location>
</feature>
<dbReference type="EMBL" id="LT629734">
    <property type="protein sequence ID" value="SDS30091.1"/>
    <property type="molecule type" value="Genomic_DNA"/>
</dbReference>
<accession>A0A1H1R2T3</accession>
<dbReference type="InterPro" id="IPR027417">
    <property type="entry name" value="P-loop_NTPase"/>
</dbReference>
<dbReference type="InterPro" id="IPR014555">
    <property type="entry name" value="RecF-like"/>
</dbReference>
<evidence type="ECO:0000259" key="2">
    <source>
        <dbReference type="Pfam" id="PF13304"/>
    </source>
</evidence>
<feature type="domain" description="ATPase AAA-type core" evidence="2">
    <location>
        <begin position="37"/>
        <end position="334"/>
    </location>
</feature>
<dbReference type="RefSeq" id="WP_092666870.1">
    <property type="nucleotide sequence ID" value="NZ_LT629734.1"/>
</dbReference>
<dbReference type="Pfam" id="PF13304">
    <property type="entry name" value="AAA_21"/>
    <property type="match status" value="1"/>
</dbReference>
<gene>
    <name evidence="3" type="ORF">SAMN04489719_2001</name>
</gene>
<dbReference type="GO" id="GO:0005524">
    <property type="term" value="F:ATP binding"/>
    <property type="evidence" value="ECO:0007669"/>
    <property type="project" value="InterPro"/>
</dbReference>
<evidence type="ECO:0000313" key="3">
    <source>
        <dbReference type="EMBL" id="SDS30091.1"/>
    </source>
</evidence>
<sequence length="391" mass="42422">MSANGPQSSNRLSPTFLSLTLTNFLSYKRATVDFGDLTALVGPNASGKSNFVAAIRLLRDISSHGLPVAVARRGGFPQIRHRSNGRPTNPSLRLEFRLGDASGQPSSHYEIAFSSVAGGTYRVKKETAVVYYRDARYEFRSDGSTVVSRDSTSKHGDRTSAIAPGHSAASGASSFASYLIFQTLSQLQTVEINPQVIREFQEPSSLGQFEPDGSNVVSIYDSLSSEQRRVVLSHLNAIVPGIVRVEVSSLAGQQTLIFGQQTPNGVREFSARQMSDGTLRAFSMLIALFQPTVPALVVLEEPEIAIHLGALRALVDILRSEARRTQIVITTHSADIADQVDVDSVRVVWSDGEASHLARVAPETRQVVHERLLTVGELMRSHALDPEAVDS</sequence>
<organism evidence="3 4">
    <name type="scientific">Agrococcus carbonis</name>
    <dbReference type="NCBI Taxonomy" id="684552"/>
    <lineage>
        <taxon>Bacteria</taxon>
        <taxon>Bacillati</taxon>
        <taxon>Actinomycetota</taxon>
        <taxon>Actinomycetes</taxon>
        <taxon>Micrococcales</taxon>
        <taxon>Microbacteriaceae</taxon>
        <taxon>Agrococcus</taxon>
    </lineage>
</organism>
<dbReference type="PANTHER" id="PTHR40396:SF1">
    <property type="entry name" value="ATPASE AAA-TYPE CORE DOMAIN-CONTAINING PROTEIN"/>
    <property type="match status" value="1"/>
</dbReference>
<protein>
    <submittedName>
        <fullName evidence="3">Predicted ATPase</fullName>
    </submittedName>
</protein>
<proteinExistence type="predicted"/>
<dbReference type="PANTHER" id="PTHR40396">
    <property type="entry name" value="ATPASE-LIKE PROTEIN"/>
    <property type="match status" value="1"/>
</dbReference>
<reference evidence="4" key="1">
    <citation type="submission" date="2016-10" db="EMBL/GenBank/DDBJ databases">
        <authorList>
            <person name="Varghese N."/>
            <person name="Submissions S."/>
        </authorList>
    </citation>
    <scope>NUCLEOTIDE SEQUENCE [LARGE SCALE GENOMIC DNA]</scope>
    <source>
        <strain evidence="4">DSM 22965</strain>
    </source>
</reference>
<dbReference type="OrthoDB" id="104167at2"/>
<evidence type="ECO:0000313" key="4">
    <source>
        <dbReference type="Proteomes" id="UP000199649"/>
    </source>
</evidence>
<dbReference type="SUPFAM" id="SSF52540">
    <property type="entry name" value="P-loop containing nucleoside triphosphate hydrolases"/>
    <property type="match status" value="1"/>
</dbReference>
<name>A0A1H1R2T3_9MICO</name>
<dbReference type="STRING" id="684552.SAMN04489719_2001"/>
<dbReference type="Gene3D" id="3.40.50.300">
    <property type="entry name" value="P-loop containing nucleotide triphosphate hydrolases"/>
    <property type="match status" value="1"/>
</dbReference>
<dbReference type="Proteomes" id="UP000199649">
    <property type="component" value="Chromosome I"/>
</dbReference>
<dbReference type="GO" id="GO:0016887">
    <property type="term" value="F:ATP hydrolysis activity"/>
    <property type="evidence" value="ECO:0007669"/>
    <property type="project" value="InterPro"/>
</dbReference>
<evidence type="ECO:0000256" key="1">
    <source>
        <dbReference type="SAM" id="MobiDB-lite"/>
    </source>
</evidence>
<dbReference type="AlphaFoldDB" id="A0A1H1R2T3"/>